<evidence type="ECO:0000256" key="3">
    <source>
        <dbReference type="ARBA" id="ARBA00022989"/>
    </source>
</evidence>
<dbReference type="OrthoDB" id="19344at2759"/>
<dbReference type="OMA" id="FVIYFPR"/>
<proteinExistence type="predicted"/>
<keyword evidence="7" id="KW-1185">Reference proteome</keyword>
<dbReference type="AlphaFoldDB" id="A0A5M3MMU0"/>
<dbReference type="PANTHER" id="PTHR16201:SF11">
    <property type="entry name" value="PQ-LOOP REPEAT-CONTAINING PROTEIN"/>
    <property type="match status" value="1"/>
</dbReference>
<dbReference type="Pfam" id="PF04193">
    <property type="entry name" value="PQ-loop"/>
    <property type="match status" value="2"/>
</dbReference>
<dbReference type="KEGG" id="cput:CONPUDRAFT_138137"/>
<evidence type="ECO:0008006" key="8">
    <source>
        <dbReference type="Google" id="ProtNLM"/>
    </source>
</evidence>
<evidence type="ECO:0000256" key="1">
    <source>
        <dbReference type="ARBA" id="ARBA00004141"/>
    </source>
</evidence>
<sequence length="341" mass="38366">MFEGDICHLEHDWFTNVLTAGLIYGLVVSYLPQHLRIIKLGSSEGFSPWFLLLGGTSSAASMLNMVTASWPTMQCCNQLSVGKCIEITAGVFQVALQWALFMVITILYMMYFPQRQKYVELDIDSYDGVPPQHVKTPIKSSEWRLSVVLAWVTVVHLLFSIFVTFVLVGTTKIDPDGQMHSRQIDLWETFLGISSAILAMVQYFPQFWKTYRVKLVGALSIPMLVMQCPGGLVFAISVARRPGTNWTTWVMYAMSSLMQFLLLSMCITWKIRQRKLGIDDFGKPLPGTEDDEDSEVVVATAEDVHLSSSTTVDVEGEEAPLLPKDVGKPAARFSLPRFFRR</sequence>
<dbReference type="GO" id="GO:0016020">
    <property type="term" value="C:membrane"/>
    <property type="evidence" value="ECO:0007669"/>
    <property type="project" value="UniProtKB-SubCell"/>
</dbReference>
<comment type="subcellular location">
    <subcellularLocation>
        <location evidence="1">Membrane</location>
        <topology evidence="1">Multi-pass membrane protein</topology>
    </subcellularLocation>
</comment>
<evidence type="ECO:0000256" key="4">
    <source>
        <dbReference type="ARBA" id="ARBA00023136"/>
    </source>
</evidence>
<feature type="transmembrane region" description="Helical" evidence="5">
    <location>
        <begin position="13"/>
        <end position="31"/>
    </location>
</feature>
<dbReference type="InterPro" id="IPR006603">
    <property type="entry name" value="PQ-loop_rpt"/>
</dbReference>
<organism evidence="6 7">
    <name type="scientific">Coniophora puteana (strain RWD-64-598)</name>
    <name type="common">Brown rot fungus</name>
    <dbReference type="NCBI Taxonomy" id="741705"/>
    <lineage>
        <taxon>Eukaryota</taxon>
        <taxon>Fungi</taxon>
        <taxon>Dikarya</taxon>
        <taxon>Basidiomycota</taxon>
        <taxon>Agaricomycotina</taxon>
        <taxon>Agaricomycetes</taxon>
        <taxon>Agaricomycetidae</taxon>
        <taxon>Boletales</taxon>
        <taxon>Coniophorineae</taxon>
        <taxon>Coniophoraceae</taxon>
        <taxon>Coniophora</taxon>
    </lineage>
</organism>
<dbReference type="SMART" id="SM00679">
    <property type="entry name" value="CTNS"/>
    <property type="match status" value="2"/>
</dbReference>
<dbReference type="InterPro" id="IPR051415">
    <property type="entry name" value="LAAT-1"/>
</dbReference>
<feature type="transmembrane region" description="Helical" evidence="5">
    <location>
        <begin position="51"/>
        <end position="70"/>
    </location>
</feature>
<dbReference type="EMBL" id="JH711580">
    <property type="protein sequence ID" value="EIW80094.1"/>
    <property type="molecule type" value="Genomic_DNA"/>
</dbReference>
<dbReference type="Proteomes" id="UP000053558">
    <property type="component" value="Unassembled WGS sequence"/>
</dbReference>
<accession>A0A5M3MMU0</accession>
<name>A0A5M3MMU0_CONPW</name>
<dbReference type="GeneID" id="19201144"/>
<evidence type="ECO:0000256" key="5">
    <source>
        <dbReference type="SAM" id="Phobius"/>
    </source>
</evidence>
<keyword evidence="4 5" id="KW-0472">Membrane</keyword>
<keyword evidence="2 5" id="KW-0812">Transmembrane</keyword>
<evidence type="ECO:0000313" key="6">
    <source>
        <dbReference type="EMBL" id="EIW80094.1"/>
    </source>
</evidence>
<feature type="transmembrane region" description="Helical" evidence="5">
    <location>
        <begin position="145"/>
        <end position="166"/>
    </location>
</feature>
<feature type="transmembrane region" description="Helical" evidence="5">
    <location>
        <begin position="249"/>
        <end position="269"/>
    </location>
</feature>
<keyword evidence="3 5" id="KW-1133">Transmembrane helix</keyword>
<dbReference type="Gene3D" id="1.20.1280.290">
    <property type="match status" value="2"/>
</dbReference>
<dbReference type="RefSeq" id="XP_007770371.1">
    <property type="nucleotide sequence ID" value="XM_007772181.1"/>
</dbReference>
<dbReference type="PANTHER" id="PTHR16201">
    <property type="entry name" value="SEVEN TRANSMEMBRANE PROTEIN 1-RELATED"/>
    <property type="match status" value="1"/>
</dbReference>
<evidence type="ECO:0000313" key="7">
    <source>
        <dbReference type="Proteomes" id="UP000053558"/>
    </source>
</evidence>
<feature type="transmembrane region" description="Helical" evidence="5">
    <location>
        <begin position="90"/>
        <end position="111"/>
    </location>
</feature>
<feature type="transmembrane region" description="Helical" evidence="5">
    <location>
        <begin position="216"/>
        <end position="237"/>
    </location>
</feature>
<evidence type="ECO:0000256" key="2">
    <source>
        <dbReference type="ARBA" id="ARBA00022692"/>
    </source>
</evidence>
<reference evidence="7" key="1">
    <citation type="journal article" date="2012" name="Science">
        <title>The Paleozoic origin of enzymatic lignin decomposition reconstructed from 31 fungal genomes.</title>
        <authorList>
            <person name="Floudas D."/>
            <person name="Binder M."/>
            <person name="Riley R."/>
            <person name="Barry K."/>
            <person name="Blanchette R.A."/>
            <person name="Henrissat B."/>
            <person name="Martinez A.T."/>
            <person name="Otillar R."/>
            <person name="Spatafora J.W."/>
            <person name="Yadav J.S."/>
            <person name="Aerts A."/>
            <person name="Benoit I."/>
            <person name="Boyd A."/>
            <person name="Carlson A."/>
            <person name="Copeland A."/>
            <person name="Coutinho P.M."/>
            <person name="de Vries R.P."/>
            <person name="Ferreira P."/>
            <person name="Findley K."/>
            <person name="Foster B."/>
            <person name="Gaskell J."/>
            <person name="Glotzer D."/>
            <person name="Gorecki P."/>
            <person name="Heitman J."/>
            <person name="Hesse C."/>
            <person name="Hori C."/>
            <person name="Igarashi K."/>
            <person name="Jurgens J.A."/>
            <person name="Kallen N."/>
            <person name="Kersten P."/>
            <person name="Kohler A."/>
            <person name="Kuees U."/>
            <person name="Kumar T.K.A."/>
            <person name="Kuo A."/>
            <person name="LaButti K."/>
            <person name="Larrondo L.F."/>
            <person name="Lindquist E."/>
            <person name="Ling A."/>
            <person name="Lombard V."/>
            <person name="Lucas S."/>
            <person name="Lundell T."/>
            <person name="Martin R."/>
            <person name="McLaughlin D.J."/>
            <person name="Morgenstern I."/>
            <person name="Morin E."/>
            <person name="Murat C."/>
            <person name="Nagy L.G."/>
            <person name="Nolan M."/>
            <person name="Ohm R.A."/>
            <person name="Patyshakuliyeva A."/>
            <person name="Rokas A."/>
            <person name="Ruiz-Duenas F.J."/>
            <person name="Sabat G."/>
            <person name="Salamov A."/>
            <person name="Samejima M."/>
            <person name="Schmutz J."/>
            <person name="Slot J.C."/>
            <person name="St John F."/>
            <person name="Stenlid J."/>
            <person name="Sun H."/>
            <person name="Sun S."/>
            <person name="Syed K."/>
            <person name="Tsang A."/>
            <person name="Wiebenga A."/>
            <person name="Young D."/>
            <person name="Pisabarro A."/>
            <person name="Eastwood D.C."/>
            <person name="Martin F."/>
            <person name="Cullen D."/>
            <person name="Grigoriev I.V."/>
            <person name="Hibbett D.S."/>
        </authorList>
    </citation>
    <scope>NUCLEOTIDE SEQUENCE [LARGE SCALE GENOMIC DNA]</scope>
    <source>
        <strain evidence="7">RWD-64-598 SS2</strain>
    </source>
</reference>
<gene>
    <name evidence="6" type="ORF">CONPUDRAFT_138137</name>
</gene>
<comment type="caution">
    <text evidence="6">The sequence shown here is derived from an EMBL/GenBank/DDBJ whole genome shotgun (WGS) entry which is preliminary data.</text>
</comment>
<protein>
    <recommendedName>
        <fullName evidence="8">PQ-loop-domain-containing protein</fullName>
    </recommendedName>
</protein>